<evidence type="ECO:0000256" key="5">
    <source>
        <dbReference type="SAM" id="Phobius"/>
    </source>
</evidence>
<evidence type="ECO:0000256" key="1">
    <source>
        <dbReference type="ARBA" id="ARBA00004141"/>
    </source>
</evidence>
<feature type="transmembrane region" description="Helical" evidence="5">
    <location>
        <begin position="101"/>
        <end position="120"/>
    </location>
</feature>
<feature type="transmembrane region" description="Helical" evidence="5">
    <location>
        <begin position="43"/>
        <end position="64"/>
    </location>
</feature>
<evidence type="ECO:0000259" key="6">
    <source>
        <dbReference type="Pfam" id="PF00892"/>
    </source>
</evidence>
<organism evidence="7 8">
    <name type="scientific">Shewanella surugensis</name>
    <dbReference type="NCBI Taxonomy" id="212020"/>
    <lineage>
        <taxon>Bacteria</taxon>
        <taxon>Pseudomonadati</taxon>
        <taxon>Pseudomonadota</taxon>
        <taxon>Gammaproteobacteria</taxon>
        <taxon>Alteromonadales</taxon>
        <taxon>Shewanellaceae</taxon>
        <taxon>Shewanella</taxon>
    </lineage>
</organism>
<reference evidence="7 8" key="1">
    <citation type="submission" date="2022-01" db="EMBL/GenBank/DDBJ databases">
        <title>Whole genome-based taxonomy of the Shewanellaceae.</title>
        <authorList>
            <person name="Martin-Rodriguez A.J."/>
        </authorList>
    </citation>
    <scope>NUCLEOTIDE SEQUENCE [LARGE SCALE GENOMIC DNA]</scope>
    <source>
        <strain evidence="7 8">DSM 17177</strain>
    </source>
</reference>
<comment type="subcellular location">
    <subcellularLocation>
        <location evidence="1">Membrane</location>
        <topology evidence="1">Multi-pass membrane protein</topology>
    </subcellularLocation>
</comment>
<name>A0ABT0LIQ8_9GAMM</name>
<gene>
    <name evidence="7" type="ORF">L2764_24685</name>
</gene>
<dbReference type="Pfam" id="PF00892">
    <property type="entry name" value="EamA"/>
    <property type="match status" value="1"/>
</dbReference>
<evidence type="ECO:0000256" key="4">
    <source>
        <dbReference type="ARBA" id="ARBA00023136"/>
    </source>
</evidence>
<feature type="transmembrane region" description="Helical" evidence="5">
    <location>
        <begin position="253"/>
        <end position="270"/>
    </location>
</feature>
<keyword evidence="4 5" id="KW-0472">Membrane</keyword>
<evidence type="ECO:0000313" key="7">
    <source>
        <dbReference type="EMBL" id="MCL1127582.1"/>
    </source>
</evidence>
<proteinExistence type="predicted"/>
<evidence type="ECO:0000256" key="2">
    <source>
        <dbReference type="ARBA" id="ARBA00022692"/>
    </source>
</evidence>
<dbReference type="SUPFAM" id="SSF103481">
    <property type="entry name" value="Multidrug resistance efflux transporter EmrE"/>
    <property type="match status" value="2"/>
</dbReference>
<feature type="transmembrane region" description="Helical" evidence="5">
    <location>
        <begin position="12"/>
        <end position="31"/>
    </location>
</feature>
<evidence type="ECO:0000313" key="8">
    <source>
        <dbReference type="Proteomes" id="UP001203423"/>
    </source>
</evidence>
<dbReference type="InterPro" id="IPR037185">
    <property type="entry name" value="EmrE-like"/>
</dbReference>
<accession>A0ABT0LIQ8</accession>
<sequence>MSISRISNQDFIVSVILMLCSAVSLSLVALLGKELTTLIDFSVLVFLRFFIPFLILLWIAIILFDEKVDFSQWRIHIFRSLLTVSSQYCLFFYLLNGSLLVGTLLFTTSGLFLPFISYLCFRTEIKIKTCVATVVSFMGVAFILHSSGGMSWIIFVGLLSGFLNACSQVTMHYSSKRGSAFDVTLMMFAFSSLYTLVIVLILGKLPTLTALFMAGTHDMLWVIIVSLAILTISNQALRTKAYRYVNKPASLTPFYYMTIIFSAVLDWVYYDKSLQWNTYIGFLFIFIAAIGMSWRGHELETKTQQSK</sequence>
<evidence type="ECO:0000256" key="3">
    <source>
        <dbReference type="ARBA" id="ARBA00022989"/>
    </source>
</evidence>
<dbReference type="PANTHER" id="PTHR22911:SF6">
    <property type="entry name" value="SOLUTE CARRIER FAMILY 35 MEMBER G1"/>
    <property type="match status" value="1"/>
</dbReference>
<dbReference type="PANTHER" id="PTHR22911">
    <property type="entry name" value="ACYL-MALONYL CONDENSING ENZYME-RELATED"/>
    <property type="match status" value="1"/>
</dbReference>
<feature type="domain" description="EamA" evidence="6">
    <location>
        <begin position="15"/>
        <end position="144"/>
    </location>
</feature>
<feature type="transmembrane region" description="Helical" evidence="5">
    <location>
        <begin position="183"/>
        <end position="202"/>
    </location>
</feature>
<dbReference type="InterPro" id="IPR000620">
    <property type="entry name" value="EamA_dom"/>
</dbReference>
<keyword evidence="8" id="KW-1185">Reference proteome</keyword>
<feature type="transmembrane region" description="Helical" evidence="5">
    <location>
        <begin position="276"/>
        <end position="294"/>
    </location>
</feature>
<keyword evidence="3 5" id="KW-1133">Transmembrane helix</keyword>
<protein>
    <submittedName>
        <fullName evidence="7">DMT family transporter</fullName>
    </submittedName>
</protein>
<dbReference type="Proteomes" id="UP001203423">
    <property type="component" value="Unassembled WGS sequence"/>
</dbReference>
<comment type="caution">
    <text evidence="7">The sequence shown here is derived from an EMBL/GenBank/DDBJ whole genome shotgun (WGS) entry which is preliminary data.</text>
</comment>
<feature type="transmembrane region" description="Helical" evidence="5">
    <location>
        <begin position="76"/>
        <end position="95"/>
    </location>
</feature>
<keyword evidence="2 5" id="KW-0812">Transmembrane</keyword>
<feature type="transmembrane region" description="Helical" evidence="5">
    <location>
        <begin position="208"/>
        <end position="232"/>
    </location>
</feature>
<dbReference type="EMBL" id="JAKIKS010000177">
    <property type="protein sequence ID" value="MCL1127582.1"/>
    <property type="molecule type" value="Genomic_DNA"/>
</dbReference>
<dbReference type="RefSeq" id="WP_248943021.1">
    <property type="nucleotide sequence ID" value="NZ_JAKIKS010000177.1"/>
</dbReference>